<dbReference type="Proteomes" id="UP001066276">
    <property type="component" value="Chromosome 11"/>
</dbReference>
<evidence type="ECO:0000256" key="1">
    <source>
        <dbReference type="SAM" id="MobiDB-lite"/>
    </source>
</evidence>
<reference evidence="2" key="1">
    <citation type="journal article" date="2022" name="bioRxiv">
        <title>Sequencing and chromosome-scale assembly of the giantPleurodeles waltlgenome.</title>
        <authorList>
            <person name="Brown T."/>
            <person name="Elewa A."/>
            <person name="Iarovenko S."/>
            <person name="Subramanian E."/>
            <person name="Araus A.J."/>
            <person name="Petzold A."/>
            <person name="Susuki M."/>
            <person name="Suzuki K.-i.T."/>
            <person name="Hayashi T."/>
            <person name="Toyoda A."/>
            <person name="Oliveira C."/>
            <person name="Osipova E."/>
            <person name="Leigh N.D."/>
            <person name="Simon A."/>
            <person name="Yun M.H."/>
        </authorList>
    </citation>
    <scope>NUCLEOTIDE SEQUENCE</scope>
    <source>
        <strain evidence="2">20211129_DDA</strain>
        <tissue evidence="2">Liver</tissue>
    </source>
</reference>
<proteinExistence type="predicted"/>
<gene>
    <name evidence="2" type="ORF">NDU88_001558</name>
</gene>
<evidence type="ECO:0000313" key="3">
    <source>
        <dbReference type="Proteomes" id="UP001066276"/>
    </source>
</evidence>
<comment type="caution">
    <text evidence="2">The sequence shown here is derived from an EMBL/GenBank/DDBJ whole genome shotgun (WGS) entry which is preliminary data.</text>
</comment>
<organism evidence="2 3">
    <name type="scientific">Pleurodeles waltl</name>
    <name type="common">Iberian ribbed newt</name>
    <dbReference type="NCBI Taxonomy" id="8319"/>
    <lineage>
        <taxon>Eukaryota</taxon>
        <taxon>Metazoa</taxon>
        <taxon>Chordata</taxon>
        <taxon>Craniata</taxon>
        <taxon>Vertebrata</taxon>
        <taxon>Euteleostomi</taxon>
        <taxon>Amphibia</taxon>
        <taxon>Batrachia</taxon>
        <taxon>Caudata</taxon>
        <taxon>Salamandroidea</taxon>
        <taxon>Salamandridae</taxon>
        <taxon>Pleurodelinae</taxon>
        <taxon>Pleurodeles</taxon>
    </lineage>
</organism>
<name>A0AAV7L9U5_PLEWA</name>
<protein>
    <submittedName>
        <fullName evidence="2">Uncharacterized protein</fullName>
    </submittedName>
</protein>
<feature type="region of interest" description="Disordered" evidence="1">
    <location>
        <begin position="1"/>
        <end position="129"/>
    </location>
</feature>
<evidence type="ECO:0000313" key="2">
    <source>
        <dbReference type="EMBL" id="KAJ1088401.1"/>
    </source>
</evidence>
<sequence>MRPFDLRGLRCSAAPDSGARRESGGAAAPGPHLSHPGSPVLRPCCAAPSDMEGGVGPGSGETLRRRGPKLLQRRGREPAQWQGGAIPQEPQNPPTPGPTGGKKKNLRSGEAPMLEAASTVLLRLRKDTT</sequence>
<accession>A0AAV7L9U5</accession>
<dbReference type="EMBL" id="JANPWB010000015">
    <property type="protein sequence ID" value="KAJ1088401.1"/>
    <property type="molecule type" value="Genomic_DNA"/>
</dbReference>
<dbReference type="AlphaFoldDB" id="A0AAV7L9U5"/>
<keyword evidence="3" id="KW-1185">Reference proteome</keyword>